<dbReference type="InterPro" id="IPR006680">
    <property type="entry name" value="Amidohydro-rel"/>
</dbReference>
<feature type="binding site" evidence="8">
    <location>
        <position position="131"/>
    </location>
    <ligand>
        <name>Zn(2+)</name>
        <dbReference type="ChEBI" id="CHEBI:29105"/>
    </ligand>
</feature>
<dbReference type="PANTHER" id="PTHR11113">
    <property type="entry name" value="N-ACETYLGLUCOSAMINE-6-PHOSPHATE DEACETYLASE"/>
    <property type="match status" value="1"/>
</dbReference>
<evidence type="ECO:0000256" key="5">
    <source>
        <dbReference type="PIRNR" id="PIRNR038994"/>
    </source>
</evidence>
<dbReference type="InterPro" id="IPR011059">
    <property type="entry name" value="Metal-dep_hydrolase_composite"/>
</dbReference>
<reference evidence="10 11" key="1">
    <citation type="submission" date="2018-08" db="EMBL/GenBank/DDBJ databases">
        <title>A genome reference for cultivated species of the human gut microbiota.</title>
        <authorList>
            <person name="Zou Y."/>
            <person name="Xue W."/>
            <person name="Luo G."/>
        </authorList>
    </citation>
    <scope>NUCLEOTIDE SEQUENCE [LARGE SCALE GENOMIC DNA]</scope>
    <source>
        <strain evidence="10 11">AF24-29</strain>
    </source>
</reference>
<gene>
    <name evidence="10" type="primary">nagA</name>
    <name evidence="10" type="ORF">DWY25_00320</name>
</gene>
<evidence type="ECO:0000259" key="9">
    <source>
        <dbReference type="Pfam" id="PF01979"/>
    </source>
</evidence>
<evidence type="ECO:0000256" key="1">
    <source>
        <dbReference type="ARBA" id="ARBA00010716"/>
    </source>
</evidence>
<feature type="domain" description="Amidohydrolase-related" evidence="9">
    <location>
        <begin position="54"/>
        <end position="384"/>
    </location>
</feature>
<feature type="binding site" evidence="8">
    <location>
        <position position="197"/>
    </location>
    <ligand>
        <name>Zn(2+)</name>
        <dbReference type="ChEBI" id="CHEBI:29105"/>
    </ligand>
</feature>
<dbReference type="EMBL" id="QRUP01000001">
    <property type="protein sequence ID" value="RGR76771.1"/>
    <property type="molecule type" value="Genomic_DNA"/>
</dbReference>
<keyword evidence="11" id="KW-1185">Reference proteome</keyword>
<evidence type="ECO:0000256" key="3">
    <source>
        <dbReference type="ARBA" id="ARBA00022801"/>
    </source>
</evidence>
<keyword evidence="2 8" id="KW-0479">Metal-binding</keyword>
<dbReference type="RefSeq" id="WP_117892243.1">
    <property type="nucleotide sequence ID" value="NZ_CABJCV010000001.1"/>
</dbReference>
<feature type="binding site" evidence="7">
    <location>
        <begin position="311"/>
        <end position="313"/>
    </location>
    <ligand>
        <name>substrate</name>
    </ligand>
</feature>
<accession>A0A412G644</accession>
<organism evidence="10 11">
    <name type="scientific">Holdemania filiformis</name>
    <dbReference type="NCBI Taxonomy" id="61171"/>
    <lineage>
        <taxon>Bacteria</taxon>
        <taxon>Bacillati</taxon>
        <taxon>Bacillota</taxon>
        <taxon>Erysipelotrichia</taxon>
        <taxon>Erysipelotrichales</taxon>
        <taxon>Erysipelotrichaceae</taxon>
        <taxon>Holdemania</taxon>
    </lineage>
</organism>
<protein>
    <submittedName>
        <fullName evidence="10">N-acetylglucosamine-6-phosphate deacetylase</fullName>
        <ecNumber evidence="10">3.5.1.25</ecNumber>
    </submittedName>
</protein>
<comment type="cofactor">
    <cofactor evidence="8">
        <name>a divalent metal cation</name>
        <dbReference type="ChEBI" id="CHEBI:60240"/>
    </cofactor>
    <text evidence="8">Binds 1 divalent metal cation per subunit.</text>
</comment>
<dbReference type="Gene3D" id="2.30.40.10">
    <property type="entry name" value="Urease, subunit C, domain 1"/>
    <property type="match status" value="1"/>
</dbReference>
<comment type="caution">
    <text evidence="10">The sequence shown here is derived from an EMBL/GenBank/DDBJ whole genome shotgun (WGS) entry which is preliminary data.</text>
</comment>
<keyword evidence="3 5" id="KW-0378">Hydrolase</keyword>
<dbReference type="Gene3D" id="3.20.20.140">
    <property type="entry name" value="Metal-dependent hydrolases"/>
    <property type="match status" value="1"/>
</dbReference>
<evidence type="ECO:0000256" key="8">
    <source>
        <dbReference type="PIRSR" id="PIRSR038994-3"/>
    </source>
</evidence>
<name>A0A412G644_9FIRM</name>
<feature type="binding site" evidence="7">
    <location>
        <begin position="221"/>
        <end position="222"/>
    </location>
    <ligand>
        <name>substrate</name>
    </ligand>
</feature>
<dbReference type="GeneID" id="83013856"/>
<evidence type="ECO:0000256" key="7">
    <source>
        <dbReference type="PIRSR" id="PIRSR038994-2"/>
    </source>
</evidence>
<dbReference type="AlphaFoldDB" id="A0A412G644"/>
<keyword evidence="4 5" id="KW-0119">Carbohydrate metabolism</keyword>
<dbReference type="GO" id="GO:0046872">
    <property type="term" value="F:metal ion binding"/>
    <property type="evidence" value="ECO:0007669"/>
    <property type="project" value="UniProtKB-KW"/>
</dbReference>
<feature type="active site" description="Proton donor/acceptor" evidence="6">
    <location>
        <position position="277"/>
    </location>
</feature>
<feature type="binding site" evidence="7">
    <location>
        <position position="229"/>
    </location>
    <ligand>
        <name>substrate</name>
    </ligand>
</feature>
<sequence length="405" mass="44829">MDNETVSFYSRRILTEQGMVEGVLQVADGKFAGLIENPNPAQIAAARDFADQRIFAGIIDLHSHGYRSWSAKTIDKAEIQGLSKILPSIGVTATLATTSGWKAHEMEMLSAIAEALDEGVTGARILGIHMEGPFFNPDKHNATPREEVILPSVEKCEAYWQAARGKIKYMTLAPEMPGAVETIHWLREHGIVAGAGHTLADDEQMRQAVRNGIQVSIHTGNAMRQIDRRDIGALGAALLDPEVVCEIICDFYHLAPRMLEIMFRVKHNFDKFIMISDSDTLSGVEPGTYFAYGKRVHVHSDGRILLDDGTISGSSKYVLYGMENLIEKLGLAPQRVSRMASLNPARLLGIEAQKGSIAPGKDADFFIINDRYEVQETWVEGRQVYTSADPILTNEHFSQFCQKLD</sequence>
<dbReference type="EC" id="3.5.1.25" evidence="10"/>
<evidence type="ECO:0000256" key="6">
    <source>
        <dbReference type="PIRSR" id="PIRSR038994-1"/>
    </source>
</evidence>
<evidence type="ECO:0000256" key="4">
    <source>
        <dbReference type="ARBA" id="ARBA00023277"/>
    </source>
</evidence>
<dbReference type="NCBIfam" id="TIGR00221">
    <property type="entry name" value="nagA"/>
    <property type="match status" value="1"/>
</dbReference>
<comment type="similarity">
    <text evidence="1 5">Belongs to the metallo-dependent hydrolases superfamily. NagA family.</text>
</comment>
<feature type="binding site" evidence="7">
    <location>
        <position position="253"/>
    </location>
    <ligand>
        <name>substrate</name>
    </ligand>
</feature>
<evidence type="ECO:0000256" key="2">
    <source>
        <dbReference type="ARBA" id="ARBA00022723"/>
    </source>
</evidence>
<proteinExistence type="inferred from homology"/>
<dbReference type="InterPro" id="IPR003764">
    <property type="entry name" value="GlcNAc_6-P_deAcase"/>
</dbReference>
<dbReference type="InterPro" id="IPR032466">
    <property type="entry name" value="Metal_Hydrolase"/>
</dbReference>
<dbReference type="PIRSF" id="PIRSF038994">
    <property type="entry name" value="NagA"/>
    <property type="match status" value="1"/>
</dbReference>
<dbReference type="PANTHER" id="PTHR11113:SF14">
    <property type="entry name" value="N-ACETYLGLUCOSAMINE-6-PHOSPHATE DEACETYLASE"/>
    <property type="match status" value="1"/>
</dbReference>
<dbReference type="Pfam" id="PF01979">
    <property type="entry name" value="Amidohydro_1"/>
    <property type="match status" value="1"/>
</dbReference>
<dbReference type="SUPFAM" id="SSF51556">
    <property type="entry name" value="Metallo-dependent hydrolases"/>
    <property type="match status" value="1"/>
</dbReference>
<dbReference type="GO" id="GO:0008448">
    <property type="term" value="F:N-acetylglucosamine-6-phosphate deacetylase activity"/>
    <property type="evidence" value="ECO:0007669"/>
    <property type="project" value="UniProtKB-EC"/>
</dbReference>
<dbReference type="GO" id="GO:0006046">
    <property type="term" value="P:N-acetylglucosamine catabolic process"/>
    <property type="evidence" value="ECO:0007669"/>
    <property type="project" value="TreeGrafter"/>
</dbReference>
<dbReference type="SUPFAM" id="SSF51338">
    <property type="entry name" value="Composite domain of metallo-dependent hydrolases"/>
    <property type="match status" value="1"/>
</dbReference>
<dbReference type="Proteomes" id="UP000284178">
    <property type="component" value="Unassembled WGS sequence"/>
</dbReference>
<feature type="binding site" evidence="7">
    <location>
        <position position="142"/>
    </location>
    <ligand>
        <name>substrate</name>
    </ligand>
</feature>
<feature type="binding site" evidence="8">
    <location>
        <position position="218"/>
    </location>
    <ligand>
        <name>Zn(2+)</name>
        <dbReference type="ChEBI" id="CHEBI:29105"/>
    </ligand>
</feature>
<evidence type="ECO:0000313" key="10">
    <source>
        <dbReference type="EMBL" id="RGR76771.1"/>
    </source>
</evidence>
<evidence type="ECO:0000313" key="11">
    <source>
        <dbReference type="Proteomes" id="UP000284178"/>
    </source>
</evidence>